<dbReference type="InterPro" id="IPR029055">
    <property type="entry name" value="Ntn_hydrolases_N"/>
</dbReference>
<dbReference type="EMBL" id="CP089982">
    <property type="protein sequence ID" value="WXA94767.1"/>
    <property type="molecule type" value="Genomic_DNA"/>
</dbReference>
<name>A0ABZ2K7W6_9BACT</name>
<evidence type="ECO:0000256" key="2">
    <source>
        <dbReference type="ARBA" id="ARBA00022729"/>
    </source>
</evidence>
<gene>
    <name evidence="5" type="ORF">LZC95_51150</name>
</gene>
<dbReference type="PANTHER" id="PTHR34218">
    <property type="entry name" value="PEPTIDASE S45 PENICILLIN AMIDASE"/>
    <property type="match status" value="1"/>
</dbReference>
<evidence type="ECO:0000256" key="4">
    <source>
        <dbReference type="ARBA" id="ARBA00023145"/>
    </source>
</evidence>
<comment type="similarity">
    <text evidence="1">Belongs to the peptidase S45 family.</text>
</comment>
<dbReference type="InterPro" id="IPR043146">
    <property type="entry name" value="Penicillin_amidase_N_B-knob"/>
</dbReference>
<keyword evidence="2" id="KW-0732">Signal</keyword>
<evidence type="ECO:0000256" key="1">
    <source>
        <dbReference type="ARBA" id="ARBA00006586"/>
    </source>
</evidence>
<dbReference type="Gene3D" id="1.10.1400.10">
    <property type="match status" value="1"/>
</dbReference>
<dbReference type="PANTHER" id="PTHR34218:SF3">
    <property type="entry name" value="ACYL-HOMOSERINE LACTONE ACYLASE PVDQ"/>
    <property type="match status" value="1"/>
</dbReference>
<reference evidence="5 6" key="1">
    <citation type="submission" date="2021-12" db="EMBL/GenBank/DDBJ databases">
        <title>Discovery of the Pendulisporaceae a myxobacterial family with distinct sporulation behavior and unique specialized metabolism.</title>
        <authorList>
            <person name="Garcia R."/>
            <person name="Popoff A."/>
            <person name="Bader C.D."/>
            <person name="Loehr J."/>
            <person name="Walesch S."/>
            <person name="Walt C."/>
            <person name="Boldt J."/>
            <person name="Bunk B."/>
            <person name="Haeckl F.J.F.P.J."/>
            <person name="Gunesch A.P."/>
            <person name="Birkelbach J."/>
            <person name="Nuebel U."/>
            <person name="Pietschmann T."/>
            <person name="Bach T."/>
            <person name="Mueller R."/>
        </authorList>
    </citation>
    <scope>NUCLEOTIDE SEQUENCE [LARGE SCALE GENOMIC DNA]</scope>
    <source>
        <strain evidence="5 6">MSr12523</strain>
    </source>
</reference>
<dbReference type="RefSeq" id="WP_394845378.1">
    <property type="nucleotide sequence ID" value="NZ_CP089982.1"/>
</dbReference>
<keyword evidence="6" id="KW-1185">Reference proteome</keyword>
<dbReference type="Gene3D" id="2.30.120.10">
    <property type="match status" value="1"/>
</dbReference>
<dbReference type="InterPro" id="IPR043147">
    <property type="entry name" value="Penicillin_amidase_A-knob"/>
</dbReference>
<proteinExistence type="inferred from homology"/>
<accession>A0ABZ2K7W6</accession>
<organism evidence="5 6">
    <name type="scientific">Pendulispora brunnea</name>
    <dbReference type="NCBI Taxonomy" id="2905690"/>
    <lineage>
        <taxon>Bacteria</taxon>
        <taxon>Pseudomonadati</taxon>
        <taxon>Myxococcota</taxon>
        <taxon>Myxococcia</taxon>
        <taxon>Myxococcales</taxon>
        <taxon>Sorangiineae</taxon>
        <taxon>Pendulisporaceae</taxon>
        <taxon>Pendulispora</taxon>
    </lineage>
</organism>
<keyword evidence="4" id="KW-0865">Zymogen</keyword>
<protein>
    <submittedName>
        <fullName evidence="5">Penicillin acylase family protein</fullName>
    </submittedName>
</protein>
<evidence type="ECO:0000313" key="6">
    <source>
        <dbReference type="Proteomes" id="UP001379533"/>
    </source>
</evidence>
<sequence length="842" mass="92036">MSSSFLWRHRASHRWRHGLWPIGHVVALFLLNGCSDAAPTHHDERRVEQEQRPGPVYRAVIQRTQHGIPHITAPTLGSAGFGQGYALAEDHACTLADQILKVHGERAKYLGEGPRRVHVVSDFAYRLLNLTGRAEETFAKQPPVAREVLEGYAAGFNRYLTNTGVQNVPGYCKGQPWVRPITAKELFAYHINLALTGSASRLIAAIGLAQPPGQPATAMPDPAEATARVREREIGSNGWAIGASRSKSGLGMLLSNPHFPWEGELRLWESHLTVPGELDVYGATLIGFPGVMLGFNRDVAWTHTFSAGYRFTGYALRLVRGHPTHYMYGNEERAMTEHPFTIAVRQPDGSVKDESRTYYTTHYGPVLSLPSGLPGEPFVWNTESAIAYRDANWDNTSFTAQFQGMDRARSLEEFQSVFASVQGTGWINTMATDRDGHTWYTDASATPNLHANALARLERDLADPTTVSGKAFAAFQIIVLDGSDPSNEWVEEDGARAPGLVPYARLPQLSRNDFVFNANDSHWLANPAEPLVGYSFLHGFERRPQSPRTRMNVKYLTEIAENGASGADGKFTLEELKATVLSNRSLTSEMLLPQVVDRCRGKATGHHGGQVVDITQACTLLSQWNGRFDLDSVGAVVWREFMGAYTGDALVGGGDLFATPFDPAHPIATPHTLKPAPAEGDDPLLDKLAQAVQTLKAANVPLDAPLGNVQFIVRGKRKQRFGLHGSNGREGTTNVMTYGTANNSSAEDRYSVRGAPINAATGLSAEGYVVNYGSSFILAMEYAPNGGVRANALLTYGETGDQDARNFTSQTELFLAKRWRKVLFSPADIAADPGLTTQVIEQ</sequence>
<keyword evidence="3" id="KW-0378">Hydrolase</keyword>
<dbReference type="Gene3D" id="3.60.20.10">
    <property type="entry name" value="Glutamine Phosphoribosylpyrophosphate, subunit 1, domain 1"/>
    <property type="match status" value="1"/>
</dbReference>
<dbReference type="Pfam" id="PF01804">
    <property type="entry name" value="Penicil_amidase"/>
    <property type="match status" value="1"/>
</dbReference>
<dbReference type="SUPFAM" id="SSF56235">
    <property type="entry name" value="N-terminal nucleophile aminohydrolases (Ntn hydrolases)"/>
    <property type="match status" value="1"/>
</dbReference>
<dbReference type="InterPro" id="IPR002692">
    <property type="entry name" value="S45"/>
</dbReference>
<evidence type="ECO:0000256" key="3">
    <source>
        <dbReference type="ARBA" id="ARBA00022801"/>
    </source>
</evidence>
<dbReference type="InterPro" id="IPR023343">
    <property type="entry name" value="Penicillin_amidase_dom1"/>
</dbReference>
<dbReference type="Gene3D" id="1.10.439.10">
    <property type="entry name" value="Penicillin Amidohydrolase, domain 1"/>
    <property type="match status" value="1"/>
</dbReference>
<dbReference type="Proteomes" id="UP001379533">
    <property type="component" value="Chromosome"/>
</dbReference>
<evidence type="ECO:0000313" key="5">
    <source>
        <dbReference type="EMBL" id="WXA94767.1"/>
    </source>
</evidence>